<evidence type="ECO:0000313" key="6">
    <source>
        <dbReference type="Proteomes" id="UP000681340"/>
    </source>
</evidence>
<evidence type="ECO:0000256" key="2">
    <source>
        <dbReference type="ARBA" id="ARBA00023125"/>
    </source>
</evidence>
<dbReference type="PANTHER" id="PTHR38465:SF2">
    <property type="entry name" value="HTH-TYPE TRANSCRIPTIONAL REGULATOR MMPR5"/>
    <property type="match status" value="1"/>
</dbReference>
<dbReference type="GO" id="GO:0003677">
    <property type="term" value="F:DNA binding"/>
    <property type="evidence" value="ECO:0007669"/>
    <property type="project" value="UniProtKB-KW"/>
</dbReference>
<comment type="caution">
    <text evidence="5">The sequence shown here is derived from an EMBL/GenBank/DDBJ whole genome shotgun (WGS) entry which is preliminary data.</text>
</comment>
<evidence type="ECO:0000313" key="5">
    <source>
        <dbReference type="EMBL" id="GIM74128.1"/>
    </source>
</evidence>
<proteinExistence type="predicted"/>
<dbReference type="GO" id="GO:0003700">
    <property type="term" value="F:DNA-binding transcription factor activity"/>
    <property type="evidence" value="ECO:0007669"/>
    <property type="project" value="InterPro"/>
</dbReference>
<keyword evidence="3" id="KW-0804">Transcription</keyword>
<accession>A0A919VYY1</accession>
<feature type="domain" description="HTH iclR-type" evidence="4">
    <location>
        <begin position="42"/>
        <end position="73"/>
    </location>
</feature>
<keyword evidence="6" id="KW-1185">Reference proteome</keyword>
<dbReference type="Gene3D" id="1.10.287.160">
    <property type="entry name" value="HR1 repeat"/>
    <property type="match status" value="1"/>
</dbReference>
<keyword evidence="1" id="KW-0805">Transcription regulation</keyword>
<dbReference type="SUPFAM" id="SSF46785">
    <property type="entry name" value="Winged helix' DNA-binding domain"/>
    <property type="match status" value="1"/>
</dbReference>
<dbReference type="AlphaFoldDB" id="A0A919VYY1"/>
<dbReference type="PANTHER" id="PTHR38465">
    <property type="entry name" value="HTH-TYPE TRANSCRIPTIONAL REGULATOR MJ1563-RELATED"/>
    <property type="match status" value="1"/>
</dbReference>
<dbReference type="Proteomes" id="UP000681340">
    <property type="component" value="Unassembled WGS sequence"/>
</dbReference>
<organism evidence="5 6">
    <name type="scientific">Actinoplanes auranticolor</name>
    <dbReference type="NCBI Taxonomy" id="47988"/>
    <lineage>
        <taxon>Bacteria</taxon>
        <taxon>Bacillati</taxon>
        <taxon>Actinomycetota</taxon>
        <taxon>Actinomycetes</taxon>
        <taxon>Micromonosporales</taxon>
        <taxon>Micromonosporaceae</taxon>
        <taxon>Actinoplanes</taxon>
    </lineage>
</organism>
<dbReference type="InterPro" id="IPR036390">
    <property type="entry name" value="WH_DNA-bd_sf"/>
</dbReference>
<dbReference type="InterPro" id="IPR036388">
    <property type="entry name" value="WH-like_DNA-bd_sf"/>
</dbReference>
<name>A0A919VYY1_9ACTN</name>
<gene>
    <name evidence="5" type="ORF">Aau02nite_59410</name>
</gene>
<sequence length="155" mass="16883">MELSARRRYAEEAGVVLAGMGMPQAYGKLLGWLLICDPAAQSGAELVAALGLAKGSVSAGLRTLEASGLVRRVAMPGRRGSFYEMTPDAIMRAAGSEKFTQFRQLMDRGLEVVGGDHAPGAERLRTTRDFYAFIETEMPKLIQRFNDEQRGRSDG</sequence>
<dbReference type="InterPro" id="IPR052362">
    <property type="entry name" value="HTH-GbsR_regulator"/>
</dbReference>
<keyword evidence="2" id="KW-0238">DNA-binding</keyword>
<dbReference type="Pfam" id="PF09339">
    <property type="entry name" value="HTH_IclR"/>
    <property type="match status" value="1"/>
</dbReference>
<dbReference type="EMBL" id="BOQL01000049">
    <property type="protein sequence ID" value="GIM74128.1"/>
    <property type="molecule type" value="Genomic_DNA"/>
</dbReference>
<evidence type="ECO:0000259" key="4">
    <source>
        <dbReference type="Pfam" id="PF09339"/>
    </source>
</evidence>
<evidence type="ECO:0000256" key="3">
    <source>
        <dbReference type="ARBA" id="ARBA00023163"/>
    </source>
</evidence>
<dbReference type="RefSeq" id="WP_212991861.1">
    <property type="nucleotide sequence ID" value="NZ_BAABEA010000026.1"/>
</dbReference>
<dbReference type="Gene3D" id="1.10.10.10">
    <property type="entry name" value="Winged helix-like DNA-binding domain superfamily/Winged helix DNA-binding domain"/>
    <property type="match status" value="1"/>
</dbReference>
<protein>
    <recommendedName>
        <fullName evidence="4">HTH iclR-type domain-containing protein</fullName>
    </recommendedName>
</protein>
<reference evidence="5" key="1">
    <citation type="submission" date="2021-03" db="EMBL/GenBank/DDBJ databases">
        <title>Whole genome shotgun sequence of Actinoplanes auranticolor NBRC 12245.</title>
        <authorList>
            <person name="Komaki H."/>
            <person name="Tamura T."/>
        </authorList>
    </citation>
    <scope>NUCLEOTIDE SEQUENCE</scope>
    <source>
        <strain evidence="5">NBRC 12245</strain>
    </source>
</reference>
<evidence type="ECO:0000256" key="1">
    <source>
        <dbReference type="ARBA" id="ARBA00023015"/>
    </source>
</evidence>
<dbReference type="InterPro" id="IPR005471">
    <property type="entry name" value="Tscrpt_reg_IclR_N"/>
</dbReference>